<dbReference type="RefSeq" id="WP_120107969.1">
    <property type="nucleotide sequence ID" value="NZ_QXQB01000001.1"/>
</dbReference>
<proteinExistence type="predicted"/>
<evidence type="ECO:0000313" key="1">
    <source>
        <dbReference type="EMBL" id="RJX41499.1"/>
    </source>
</evidence>
<sequence>MKEQGEEGMMVEEFEFYRKVRAFYCNVSFSLSFTYRFSHRHNKSATAKGTFSCGVNAHTQTVEYLMQLKSEPIERPYSESGSFLFSSIYEAIPAQIIEYINYPIHKLRYRVPIDYDWQEFVIDGAESAINASTMNGLFKKWKLLGTSGQPVDAHLKVTKVELNW</sequence>
<dbReference type="OrthoDB" id="2589144at2"/>
<keyword evidence="2" id="KW-1185">Reference proteome</keyword>
<dbReference type="AlphaFoldDB" id="A0A3A6PT92"/>
<dbReference type="Proteomes" id="UP000267798">
    <property type="component" value="Unassembled WGS sequence"/>
</dbReference>
<reference evidence="1 2" key="1">
    <citation type="submission" date="2018-09" db="EMBL/GenBank/DDBJ databases">
        <title>Paenibacillus aracenensis nov. sp. isolated from a cave in southern Spain.</title>
        <authorList>
            <person name="Jurado V."/>
            <person name="Gutierrez-Patricio S."/>
            <person name="Gonzalez-Pimentel J.L."/>
            <person name="Miller A.Z."/>
            <person name="Laiz L."/>
            <person name="Saiz-Jimenez C."/>
        </authorList>
    </citation>
    <scope>NUCLEOTIDE SEQUENCE [LARGE SCALE GENOMIC DNA]</scope>
    <source>
        <strain evidence="1 2">JCM 19203</strain>
    </source>
</reference>
<gene>
    <name evidence="1" type="ORF">D3P09_05875</name>
</gene>
<comment type="caution">
    <text evidence="1">The sequence shown here is derived from an EMBL/GenBank/DDBJ whole genome shotgun (WGS) entry which is preliminary data.</text>
</comment>
<dbReference type="EMBL" id="QXQB01000001">
    <property type="protein sequence ID" value="RJX41499.1"/>
    <property type="molecule type" value="Genomic_DNA"/>
</dbReference>
<name>A0A3A6PT92_9BACL</name>
<evidence type="ECO:0000313" key="2">
    <source>
        <dbReference type="Proteomes" id="UP000267798"/>
    </source>
</evidence>
<protein>
    <submittedName>
        <fullName evidence="1">Uncharacterized protein</fullName>
    </submittedName>
</protein>
<organism evidence="1 2">
    <name type="scientific">Paenibacillus pinisoli</name>
    <dbReference type="NCBI Taxonomy" id="1276110"/>
    <lineage>
        <taxon>Bacteria</taxon>
        <taxon>Bacillati</taxon>
        <taxon>Bacillota</taxon>
        <taxon>Bacilli</taxon>
        <taxon>Bacillales</taxon>
        <taxon>Paenibacillaceae</taxon>
        <taxon>Paenibacillus</taxon>
    </lineage>
</organism>
<accession>A0A3A6PT92</accession>